<protein>
    <recommendedName>
        <fullName evidence="4">Beta-galactosidase</fullName>
        <ecNumber evidence="4">3.2.1.23</ecNumber>
    </recommendedName>
</protein>
<gene>
    <name evidence="8" type="ORF">PQU92_12665</name>
</gene>
<evidence type="ECO:0000256" key="2">
    <source>
        <dbReference type="ARBA" id="ARBA00022801"/>
    </source>
</evidence>
<dbReference type="InterPro" id="IPR017853">
    <property type="entry name" value="GH"/>
</dbReference>
<dbReference type="Proteomes" id="UP001214854">
    <property type="component" value="Unassembled WGS sequence"/>
</dbReference>
<dbReference type="PRINTS" id="PR00742">
    <property type="entry name" value="GLHYDRLASE35"/>
</dbReference>
<dbReference type="GO" id="GO:0004565">
    <property type="term" value="F:beta-galactosidase activity"/>
    <property type="evidence" value="ECO:0007669"/>
    <property type="project" value="UniProtKB-EC"/>
</dbReference>
<dbReference type="SUPFAM" id="SSF51445">
    <property type="entry name" value="(Trans)glycosidases"/>
    <property type="match status" value="1"/>
</dbReference>
<dbReference type="InterPro" id="IPR001944">
    <property type="entry name" value="Glycoside_Hdrlase_35"/>
</dbReference>
<keyword evidence="9" id="KW-1185">Reference proteome</keyword>
<sequence length="814" mass="88891">MSKTHWATATALVVMMMAAQGAFMASAETVTLDASKAAPAPLQNTLKMGANRAPSGETIEVNSQYLRIGGKPVIPVMGEFHYTRFPHAYWEEQILKMKAAGVNVVATYIIWQHHEELPGKFDWSGDRDLKKFVELCAKHGMYVYLRPGPWAHAEVRFGGIPDWVVDSVPTRGNDPVYLSYVDAFYKQTFQQVKGLLWKDGGPIIGFQLENEYNRNGPNQGRDHIAKLKEMAIADGFDVPLYSVTGWDNAIFPRGEVIPVFGSYVDEPWSASASILPPKSSYMFQFGVRNEKGLGAQGSTSTLDDGARDTDITPFFGAEYGGGVPQMYRRRPIIKPDDIVDMVITKVGSGVNLMGYYMFQGGQNPGGYPSRDESVATGGFNDVPKRGYDFQAPLGQYGQAHPVLNQIKPIHYFLQDFGDRLAPTHVYAPDTQAVDSKDLKTLRWAFRGDATSGFVFVNNHVRQYAMAEHTDTRFTVKLGAQSLTLPSKGVTVRDGDAFIWPVNFDLSGVNLVWATAQPVTKVTDGAGDLYVFKATGSVAPELVFDNAQIASIKGAKKAVIDGRAVVTVTPGSGSVVTIKTKDGKTARVLVLTNTQAEHLTKVDIKGKPHLILSDAHVFGDDAQGFELRSTNASFSFGIYPAADLTGTLSLKSGKADGVFRGFTAQATPKTLTATRTVLRPAGKAPPLKTYGPKNTPVVPEPESFGASAGWTIEVPKGALDGVADVYMDVTYQGDVARLFSGPEMLDDEYFNGQVWRIGLKRYAAKLDKPLTLTIMPLREDSKVYLDASVKPVFENGQVAKIESLTLTPEYSLRVR</sequence>
<dbReference type="Pfam" id="PF01301">
    <property type="entry name" value="Glyco_hydro_35"/>
    <property type="match status" value="1"/>
</dbReference>
<proteinExistence type="inferred from homology"/>
<dbReference type="PROSITE" id="PS01182">
    <property type="entry name" value="GLYCOSYL_HYDROL_F35"/>
    <property type="match status" value="1"/>
</dbReference>
<accession>A0ABT5HVP1</accession>
<evidence type="ECO:0000256" key="1">
    <source>
        <dbReference type="ARBA" id="ARBA00009809"/>
    </source>
</evidence>
<dbReference type="InterPro" id="IPR019801">
    <property type="entry name" value="Glyco_hydro_35_CS"/>
</dbReference>
<evidence type="ECO:0000256" key="4">
    <source>
        <dbReference type="RuleBase" id="RU000675"/>
    </source>
</evidence>
<dbReference type="Gene3D" id="2.102.20.10">
    <property type="entry name" value="Beta-galactosidase, domain 2"/>
    <property type="match status" value="1"/>
</dbReference>
<evidence type="ECO:0000256" key="3">
    <source>
        <dbReference type="ARBA" id="ARBA00023295"/>
    </source>
</evidence>
<evidence type="ECO:0000256" key="5">
    <source>
        <dbReference type="RuleBase" id="RU003679"/>
    </source>
</evidence>
<feature type="domain" description="Glycoside hydrolase 35 catalytic" evidence="7">
    <location>
        <begin position="67"/>
        <end position="410"/>
    </location>
</feature>
<comment type="catalytic activity">
    <reaction evidence="4">
        <text>Hydrolysis of terminal non-reducing beta-D-galactose residues in beta-D-galactosides.</text>
        <dbReference type="EC" id="3.2.1.23"/>
    </reaction>
</comment>
<keyword evidence="3 4" id="KW-0326">Glycosidase</keyword>
<reference evidence="8 9" key="1">
    <citation type="submission" date="2023-01" db="EMBL/GenBank/DDBJ databases">
        <title>Novel species of the genus Asticcacaulis isolated from rivers.</title>
        <authorList>
            <person name="Lu H."/>
        </authorList>
    </citation>
    <scope>NUCLEOTIDE SEQUENCE [LARGE SCALE GENOMIC DNA]</scope>
    <source>
        <strain evidence="8 9">BYS171W</strain>
    </source>
</reference>
<comment type="caution">
    <text evidence="8">The sequence shown here is derived from an EMBL/GenBank/DDBJ whole genome shotgun (WGS) entry which is preliminary data.</text>
</comment>
<dbReference type="InterPro" id="IPR031330">
    <property type="entry name" value="Gly_Hdrlase_35_cat"/>
</dbReference>
<dbReference type="SUPFAM" id="SSF51011">
    <property type="entry name" value="Glycosyl hydrolase domain"/>
    <property type="match status" value="1"/>
</dbReference>
<dbReference type="RefSeq" id="WP_272748588.1">
    <property type="nucleotide sequence ID" value="NZ_JAQQKX010000010.1"/>
</dbReference>
<keyword evidence="6" id="KW-0732">Signal</keyword>
<dbReference type="EMBL" id="JAQQKX010000010">
    <property type="protein sequence ID" value="MDC7684135.1"/>
    <property type="molecule type" value="Genomic_DNA"/>
</dbReference>
<evidence type="ECO:0000256" key="6">
    <source>
        <dbReference type="SAM" id="SignalP"/>
    </source>
</evidence>
<dbReference type="EC" id="3.2.1.23" evidence="4"/>
<dbReference type="PANTHER" id="PTHR23421">
    <property type="entry name" value="BETA-GALACTOSIDASE RELATED"/>
    <property type="match status" value="1"/>
</dbReference>
<comment type="similarity">
    <text evidence="1 5">Belongs to the glycosyl hydrolase 35 family.</text>
</comment>
<evidence type="ECO:0000313" key="8">
    <source>
        <dbReference type="EMBL" id="MDC7684135.1"/>
    </source>
</evidence>
<organism evidence="8 9">
    <name type="scientific">Asticcacaulis aquaticus</name>
    <dbReference type="NCBI Taxonomy" id="2984212"/>
    <lineage>
        <taxon>Bacteria</taxon>
        <taxon>Pseudomonadati</taxon>
        <taxon>Pseudomonadota</taxon>
        <taxon>Alphaproteobacteria</taxon>
        <taxon>Caulobacterales</taxon>
        <taxon>Caulobacteraceae</taxon>
        <taxon>Asticcacaulis</taxon>
    </lineage>
</organism>
<feature type="chain" id="PRO_5047294948" description="Beta-galactosidase" evidence="6">
    <location>
        <begin position="28"/>
        <end position="814"/>
    </location>
</feature>
<evidence type="ECO:0000313" key="9">
    <source>
        <dbReference type="Proteomes" id="UP001214854"/>
    </source>
</evidence>
<keyword evidence="2 4" id="KW-0378">Hydrolase</keyword>
<name>A0ABT5HVP1_9CAUL</name>
<dbReference type="InterPro" id="IPR037110">
    <property type="entry name" value="Betagal_dom2_sf"/>
</dbReference>
<evidence type="ECO:0000259" key="7">
    <source>
        <dbReference type="Pfam" id="PF01301"/>
    </source>
</evidence>
<feature type="signal peptide" evidence="6">
    <location>
        <begin position="1"/>
        <end position="27"/>
    </location>
</feature>
<dbReference type="Gene3D" id="3.20.20.80">
    <property type="entry name" value="Glycosidases"/>
    <property type="match status" value="1"/>
</dbReference>